<dbReference type="EMBL" id="AGYA01000025">
    <property type="protein sequence ID" value="EKB56582.1"/>
    <property type="molecule type" value="Genomic_DNA"/>
</dbReference>
<dbReference type="RefSeq" id="WP_002663433.1">
    <property type="nucleotide sequence ID" value="NZ_JH932293.1"/>
</dbReference>
<sequence length="185" mass="22009">MKKTKPKIISLLLIASCLLLINCGSRKIDTRKNEKQQQKTETKIEYRDVVRESVRTVRDTVYLEQKIEAKQEIQQQKQRQKTSRKKEYHENGTLKSESEESITESVQINRLTLENDYLKSSAVALKEENEKLEKRESAYKSEIHSLKERNKTKKTEREAYPWYYWVIGSIIIWEALKIIVKYIIK</sequence>
<evidence type="ECO:0000313" key="6">
    <source>
        <dbReference type="Proteomes" id="UP000006085"/>
    </source>
</evidence>
<reference evidence="5 6" key="1">
    <citation type="submission" date="2012-07" db="EMBL/GenBank/DDBJ databases">
        <title>The Genome Sequence of Bergeyella zoohelcum ATCC 43767.</title>
        <authorList>
            <consortium name="The Broad Institute Genome Sequencing Platform"/>
            <person name="Earl A."/>
            <person name="Ward D."/>
            <person name="Feldgarden M."/>
            <person name="Gevers D."/>
            <person name="Huys G."/>
            <person name="Walker B."/>
            <person name="Young S.K."/>
            <person name="Zeng Q."/>
            <person name="Gargeya S."/>
            <person name="Fitzgerald M."/>
            <person name="Haas B."/>
            <person name="Abouelleil A."/>
            <person name="Alvarado L."/>
            <person name="Arachchi H.M."/>
            <person name="Berlin A.M."/>
            <person name="Chapman S.B."/>
            <person name="Goldberg J."/>
            <person name="Griggs A."/>
            <person name="Gujja S."/>
            <person name="Hansen M."/>
            <person name="Howarth C."/>
            <person name="Imamovic A."/>
            <person name="Larimer J."/>
            <person name="McCowen C."/>
            <person name="Montmayeur A."/>
            <person name="Murphy C."/>
            <person name="Neiman D."/>
            <person name="Pearson M."/>
            <person name="Priest M."/>
            <person name="Roberts A."/>
            <person name="Saif S."/>
            <person name="Shea T."/>
            <person name="Sisk P."/>
            <person name="Sykes S."/>
            <person name="Wortman J."/>
            <person name="Nusbaum C."/>
            <person name="Birren B."/>
        </authorList>
    </citation>
    <scope>NUCLEOTIDE SEQUENCE [LARGE SCALE GENOMIC DNA]</scope>
    <source>
        <strain evidence="5 6">ATCC 43767</strain>
    </source>
</reference>
<keyword evidence="1" id="KW-0175">Coiled coil</keyword>
<evidence type="ECO:0000256" key="4">
    <source>
        <dbReference type="SAM" id="SignalP"/>
    </source>
</evidence>
<keyword evidence="3" id="KW-0812">Transmembrane</keyword>
<dbReference type="STRING" id="883096.HMPREF9699_01311"/>
<feature type="chain" id="PRO_5003848150" description="Lipoprotein" evidence="4">
    <location>
        <begin position="28"/>
        <end position="185"/>
    </location>
</feature>
<feature type="coiled-coil region" evidence="1">
    <location>
        <begin position="115"/>
        <end position="149"/>
    </location>
</feature>
<name>K1LWS8_9FLAO</name>
<proteinExistence type="predicted"/>
<keyword evidence="3" id="KW-1133">Transmembrane helix</keyword>
<protein>
    <recommendedName>
        <fullName evidence="7">Lipoprotein</fullName>
    </recommendedName>
</protein>
<keyword evidence="3" id="KW-0472">Membrane</keyword>
<comment type="caution">
    <text evidence="5">The sequence shown here is derived from an EMBL/GenBank/DDBJ whole genome shotgun (WGS) entry which is preliminary data.</text>
</comment>
<evidence type="ECO:0000313" key="5">
    <source>
        <dbReference type="EMBL" id="EKB56582.1"/>
    </source>
</evidence>
<accession>K1LWS8</accession>
<feature type="transmembrane region" description="Helical" evidence="3">
    <location>
        <begin position="162"/>
        <end position="184"/>
    </location>
</feature>
<keyword evidence="4" id="KW-0732">Signal</keyword>
<feature type="region of interest" description="Disordered" evidence="2">
    <location>
        <begin position="73"/>
        <end position="100"/>
    </location>
</feature>
<dbReference type="HOGENOM" id="CLU_1458591_0_0_10"/>
<feature type="signal peptide" evidence="4">
    <location>
        <begin position="1"/>
        <end position="27"/>
    </location>
</feature>
<dbReference type="Proteomes" id="UP000006085">
    <property type="component" value="Unassembled WGS sequence"/>
</dbReference>
<evidence type="ECO:0000256" key="2">
    <source>
        <dbReference type="SAM" id="MobiDB-lite"/>
    </source>
</evidence>
<organism evidence="5 6">
    <name type="scientific">Bergeyella zoohelcum ATCC 43767</name>
    <dbReference type="NCBI Taxonomy" id="883096"/>
    <lineage>
        <taxon>Bacteria</taxon>
        <taxon>Pseudomonadati</taxon>
        <taxon>Bacteroidota</taxon>
        <taxon>Flavobacteriia</taxon>
        <taxon>Flavobacteriales</taxon>
        <taxon>Weeksellaceae</taxon>
        <taxon>Bergeyella</taxon>
    </lineage>
</organism>
<keyword evidence="6" id="KW-1185">Reference proteome</keyword>
<evidence type="ECO:0000256" key="1">
    <source>
        <dbReference type="SAM" id="Coils"/>
    </source>
</evidence>
<dbReference type="AlphaFoldDB" id="K1LWS8"/>
<evidence type="ECO:0000256" key="3">
    <source>
        <dbReference type="SAM" id="Phobius"/>
    </source>
</evidence>
<evidence type="ECO:0008006" key="7">
    <source>
        <dbReference type="Google" id="ProtNLM"/>
    </source>
</evidence>
<feature type="compositionally biased region" description="Basic and acidic residues" evidence="2">
    <location>
        <begin position="85"/>
        <end position="98"/>
    </location>
</feature>
<gene>
    <name evidence="5" type="ORF">HMPREF9699_01311</name>
</gene>